<keyword evidence="3 5" id="KW-1133">Transmembrane helix</keyword>
<dbReference type="AlphaFoldDB" id="A0A841Q1D6"/>
<comment type="caution">
    <text evidence="6">The sequence shown here is derived from an EMBL/GenBank/DDBJ whole genome shotgun (WGS) entry which is preliminary data.</text>
</comment>
<dbReference type="InterPro" id="IPR019109">
    <property type="entry name" value="MamF_MmsF"/>
</dbReference>
<reference evidence="6 7" key="1">
    <citation type="submission" date="2020-08" db="EMBL/GenBank/DDBJ databases">
        <title>Genomic Encyclopedia of Type Strains, Phase IV (KMG-IV): sequencing the most valuable type-strain genomes for metagenomic binning, comparative biology and taxonomic classification.</title>
        <authorList>
            <person name="Goeker M."/>
        </authorList>
    </citation>
    <scope>NUCLEOTIDE SEQUENCE [LARGE SCALE GENOMIC DNA]</scope>
    <source>
        <strain evidence="6 7">DSM 21769</strain>
    </source>
</reference>
<evidence type="ECO:0000313" key="7">
    <source>
        <dbReference type="Proteomes" id="UP000568839"/>
    </source>
</evidence>
<keyword evidence="7" id="KW-1185">Reference proteome</keyword>
<dbReference type="RefSeq" id="WP_246407194.1">
    <property type="nucleotide sequence ID" value="NZ_JACHHJ010000002.1"/>
</dbReference>
<organism evidence="6 7">
    <name type="scientific">Geomicrobium halophilum</name>
    <dbReference type="NCBI Taxonomy" id="549000"/>
    <lineage>
        <taxon>Bacteria</taxon>
        <taxon>Bacillati</taxon>
        <taxon>Bacillota</taxon>
        <taxon>Bacilli</taxon>
        <taxon>Bacillales</taxon>
        <taxon>Geomicrobium</taxon>
    </lineage>
</organism>
<evidence type="ECO:0000256" key="1">
    <source>
        <dbReference type="ARBA" id="ARBA00004141"/>
    </source>
</evidence>
<accession>A0A841Q1D6</accession>
<dbReference type="Proteomes" id="UP000568839">
    <property type="component" value="Unassembled WGS sequence"/>
</dbReference>
<evidence type="ECO:0000256" key="2">
    <source>
        <dbReference type="ARBA" id="ARBA00022692"/>
    </source>
</evidence>
<gene>
    <name evidence="6" type="ORF">HNR44_001616</name>
</gene>
<name>A0A841Q1D6_9BACL</name>
<keyword evidence="4 5" id="KW-0472">Membrane</keyword>
<proteinExistence type="predicted"/>
<evidence type="ECO:0008006" key="8">
    <source>
        <dbReference type="Google" id="ProtNLM"/>
    </source>
</evidence>
<sequence length="113" mass="12693">MATREQRNFAMFSHLIALSGLIVPLGSIIGPLVLWLFKKGESEFIDFHGKQSLNFQISIGIYMLISAILSFVLIGFFLIVAVAIVWLIFTIIATVQASNGERYRYPLSIPFIK</sequence>
<evidence type="ECO:0000256" key="4">
    <source>
        <dbReference type="ARBA" id="ARBA00023136"/>
    </source>
</evidence>
<dbReference type="Pfam" id="PF09685">
    <property type="entry name" value="MamF_MmsF"/>
    <property type="match status" value="1"/>
</dbReference>
<evidence type="ECO:0000313" key="6">
    <source>
        <dbReference type="EMBL" id="MBB6449638.1"/>
    </source>
</evidence>
<protein>
    <recommendedName>
        <fullName evidence="8">DUF4870 domain-containing protein</fullName>
    </recommendedName>
</protein>
<comment type="subcellular location">
    <subcellularLocation>
        <location evidence="1">Membrane</location>
        <topology evidence="1">Multi-pass membrane protein</topology>
    </subcellularLocation>
</comment>
<dbReference type="EMBL" id="JACHHJ010000002">
    <property type="protein sequence ID" value="MBB6449638.1"/>
    <property type="molecule type" value="Genomic_DNA"/>
</dbReference>
<feature type="transmembrane region" description="Helical" evidence="5">
    <location>
        <begin position="12"/>
        <end position="37"/>
    </location>
</feature>
<evidence type="ECO:0000256" key="3">
    <source>
        <dbReference type="ARBA" id="ARBA00022989"/>
    </source>
</evidence>
<feature type="transmembrane region" description="Helical" evidence="5">
    <location>
        <begin position="57"/>
        <end position="89"/>
    </location>
</feature>
<keyword evidence="2 5" id="KW-0812">Transmembrane</keyword>
<evidence type="ECO:0000256" key="5">
    <source>
        <dbReference type="SAM" id="Phobius"/>
    </source>
</evidence>